<evidence type="ECO:0000313" key="2">
    <source>
        <dbReference type="Proteomes" id="UP000178873"/>
    </source>
</evidence>
<reference evidence="1 2" key="1">
    <citation type="journal article" date="2016" name="Nat. Commun.">
        <title>Thousands of microbial genomes shed light on interconnected biogeochemical processes in an aquifer system.</title>
        <authorList>
            <person name="Anantharaman K."/>
            <person name="Brown C.T."/>
            <person name="Hug L.A."/>
            <person name="Sharon I."/>
            <person name="Castelle C.J."/>
            <person name="Probst A.J."/>
            <person name="Thomas B.C."/>
            <person name="Singh A."/>
            <person name="Wilkins M.J."/>
            <person name="Karaoz U."/>
            <person name="Brodie E.L."/>
            <person name="Williams K.H."/>
            <person name="Hubbard S.S."/>
            <person name="Banfield J.F."/>
        </authorList>
    </citation>
    <scope>NUCLEOTIDE SEQUENCE [LARGE SCALE GENOMIC DNA]</scope>
</reference>
<name>A0A1G2M6A0_9BACT</name>
<sequence>MNTNSDRGIFALSVSELGPTLGALQKHGVTVAHLDMLRANNGDNDYAKRFAQALTLKAFETSTDTRIARLVLGKSFVDVADWVTLYGARFSRKEVHQALKFPWHEDILMGPCPFNPGKLVKDTHTAFLGLEKLNGSPLNVMKWNELHPKKDDLQPRMYCDPNPWYATEKHTTEVLLQPRWYLMLTEIVPDSWNKLPEEQEQMLPKEYEIPTTVAETTKDLLVFRKTDIRPNPTRWARCAEKTSVGLLSCVGVFDECGLLVDFWLGYRHDFVGLGASRKF</sequence>
<dbReference type="EMBL" id="MHRF01000004">
    <property type="protein sequence ID" value="OHA18582.1"/>
    <property type="molecule type" value="Genomic_DNA"/>
</dbReference>
<protein>
    <submittedName>
        <fullName evidence="1">Uncharacterized protein</fullName>
    </submittedName>
</protein>
<comment type="caution">
    <text evidence="1">The sequence shown here is derived from an EMBL/GenBank/DDBJ whole genome shotgun (WGS) entry which is preliminary data.</text>
</comment>
<evidence type="ECO:0000313" key="1">
    <source>
        <dbReference type="EMBL" id="OHA18582.1"/>
    </source>
</evidence>
<gene>
    <name evidence="1" type="ORF">A2664_03005</name>
</gene>
<proteinExistence type="predicted"/>
<accession>A0A1G2M6A0</accession>
<organism evidence="1 2">
    <name type="scientific">Candidatus Taylorbacteria bacterium RIFCSPHIGHO2_01_FULL_46_22b</name>
    <dbReference type="NCBI Taxonomy" id="1802301"/>
    <lineage>
        <taxon>Bacteria</taxon>
        <taxon>Candidatus Tayloriibacteriota</taxon>
    </lineage>
</organism>
<dbReference type="Proteomes" id="UP000178873">
    <property type="component" value="Unassembled WGS sequence"/>
</dbReference>
<dbReference type="AlphaFoldDB" id="A0A1G2M6A0"/>